<dbReference type="Proteomes" id="UP000245956">
    <property type="component" value="Unassembled WGS sequence"/>
</dbReference>
<feature type="domain" description="Aminoglycoside phosphotransferase" evidence="2">
    <location>
        <begin position="106"/>
        <end position="282"/>
    </location>
</feature>
<comment type="caution">
    <text evidence="3">The sequence shown here is derived from an EMBL/GenBank/DDBJ whole genome shotgun (WGS) entry which is preliminary data.</text>
</comment>
<protein>
    <recommendedName>
        <fullName evidence="2">Aminoglycoside phosphotransferase domain-containing protein</fullName>
    </recommendedName>
</protein>
<dbReference type="AlphaFoldDB" id="A0A2U3EGL1"/>
<evidence type="ECO:0000313" key="4">
    <source>
        <dbReference type="Proteomes" id="UP000245956"/>
    </source>
</evidence>
<dbReference type="EMBL" id="LCWV01000004">
    <property type="protein sequence ID" value="PWI73641.1"/>
    <property type="molecule type" value="Genomic_DNA"/>
</dbReference>
<dbReference type="Pfam" id="PF01636">
    <property type="entry name" value="APH"/>
    <property type="match status" value="1"/>
</dbReference>
<evidence type="ECO:0000259" key="2">
    <source>
        <dbReference type="Pfam" id="PF01636"/>
    </source>
</evidence>
<dbReference type="SUPFAM" id="SSF56112">
    <property type="entry name" value="Protein kinase-like (PK-like)"/>
    <property type="match status" value="1"/>
</dbReference>
<feature type="region of interest" description="Disordered" evidence="1">
    <location>
        <begin position="1"/>
        <end position="54"/>
    </location>
</feature>
<dbReference type="CDD" id="cd05120">
    <property type="entry name" value="APH_ChoK_like"/>
    <property type="match status" value="1"/>
</dbReference>
<accession>A0A2U3EGL1</accession>
<name>A0A2U3EGL1_PURLI</name>
<dbReference type="InterPro" id="IPR002575">
    <property type="entry name" value="Aminoglycoside_PTrfase"/>
</dbReference>
<evidence type="ECO:0000256" key="1">
    <source>
        <dbReference type="SAM" id="MobiDB-lite"/>
    </source>
</evidence>
<proteinExistence type="predicted"/>
<evidence type="ECO:0000313" key="3">
    <source>
        <dbReference type="EMBL" id="PWI73641.1"/>
    </source>
</evidence>
<organism evidence="3 4">
    <name type="scientific">Purpureocillium lilacinum</name>
    <name type="common">Paecilomyces lilacinus</name>
    <dbReference type="NCBI Taxonomy" id="33203"/>
    <lineage>
        <taxon>Eukaryota</taxon>
        <taxon>Fungi</taxon>
        <taxon>Dikarya</taxon>
        <taxon>Ascomycota</taxon>
        <taxon>Pezizomycotina</taxon>
        <taxon>Sordariomycetes</taxon>
        <taxon>Hypocreomycetidae</taxon>
        <taxon>Hypocreales</taxon>
        <taxon>Ophiocordycipitaceae</taxon>
        <taxon>Purpureocillium</taxon>
    </lineage>
</organism>
<gene>
    <name evidence="3" type="ORF">PCL_08917</name>
</gene>
<sequence length="317" mass="36253">MDTAHFPSASTRYRVSRSRGKQPGESLYISKLRARRKDKGMARSSDESESDEELEQGWSHLKHVQAASFSTDRIGAIVLHQLFNRKVVLYPDNTVVKSGKRIAIGEADALKVAEAAGIPAPAVHDAHTDSDGVKHIRMSYIEGETLDKLWPDLPAEKKSGVARQLRVILEEMRSVTPPPNFVGACDGTQIRDTRLHFTYHAPFCTNEKSFNEYLLSSLYEQTPPVLREAFSRRLRTDHRIVLSHCDLTPRNILVHDGKVKGIIDWEDSGWYPAYWEFVKFFLRPAERGWKEYAEEIFPELYQDELVDLIAISKWQND</sequence>
<dbReference type="InterPro" id="IPR051678">
    <property type="entry name" value="AGP_Transferase"/>
</dbReference>
<reference evidence="3 4" key="1">
    <citation type="journal article" date="2016" name="Front. Microbiol.">
        <title>Genome and transcriptome sequences reveal the specific parasitism of the nematophagous Purpureocillium lilacinum 36-1.</title>
        <authorList>
            <person name="Xie J."/>
            <person name="Li S."/>
            <person name="Mo C."/>
            <person name="Xiao X."/>
            <person name="Peng D."/>
            <person name="Wang G."/>
            <person name="Xiao Y."/>
        </authorList>
    </citation>
    <scope>NUCLEOTIDE SEQUENCE [LARGE SCALE GENOMIC DNA]</scope>
    <source>
        <strain evidence="3 4">36-1</strain>
    </source>
</reference>
<dbReference type="PANTHER" id="PTHR21310:SF58">
    <property type="entry name" value="AMINOGLYCOSIDE PHOSPHOTRANSFERASE DOMAIN-CONTAINING PROTEIN"/>
    <property type="match status" value="1"/>
</dbReference>
<dbReference type="PANTHER" id="PTHR21310">
    <property type="entry name" value="AMINOGLYCOSIDE PHOSPHOTRANSFERASE-RELATED-RELATED"/>
    <property type="match status" value="1"/>
</dbReference>
<dbReference type="InterPro" id="IPR011009">
    <property type="entry name" value="Kinase-like_dom_sf"/>
</dbReference>
<dbReference type="Gene3D" id="3.90.1200.10">
    <property type="match status" value="1"/>
</dbReference>